<feature type="region of interest" description="Disordered" evidence="1">
    <location>
        <begin position="32"/>
        <end position="57"/>
    </location>
</feature>
<name>A0A4D6LFY5_VIGUN</name>
<sequence>MEQNDCKNARLRRKLVLQQRFNARSNQYSYDKEENARKKTKFANHSSQNKATVSQRSFQKNIHRNPLQQLDINVDNNNNNLQNMNSIFHRQIVKEIMDKIITIPVQVSTFGFIYNNIHTHNANAGGRSEVVNDSHSISKNKVVKCPFQVIQSLQNRFNLDDETTTQHNSSDTTNDDSATIKDDAHTTSTTTTNELYCK</sequence>
<dbReference type="AlphaFoldDB" id="A0A4D6LFY5"/>
<keyword evidence="3" id="KW-1185">Reference proteome</keyword>
<accession>A0A4D6LFY5</accession>
<evidence type="ECO:0000313" key="3">
    <source>
        <dbReference type="Proteomes" id="UP000501690"/>
    </source>
</evidence>
<dbReference type="EMBL" id="CP039347">
    <property type="protein sequence ID" value="QCD87403.1"/>
    <property type="molecule type" value="Genomic_DNA"/>
</dbReference>
<gene>
    <name evidence="2" type="ORF">DEO72_LG3g1937</name>
</gene>
<reference evidence="2 3" key="1">
    <citation type="submission" date="2019-04" db="EMBL/GenBank/DDBJ databases">
        <title>An improved genome assembly and genetic linkage map for asparagus bean, Vigna unguiculata ssp. sesquipedialis.</title>
        <authorList>
            <person name="Xia Q."/>
            <person name="Zhang R."/>
            <person name="Dong Y."/>
        </authorList>
    </citation>
    <scope>NUCLEOTIDE SEQUENCE [LARGE SCALE GENOMIC DNA]</scope>
    <source>
        <tissue evidence="2">Leaf</tissue>
    </source>
</reference>
<protein>
    <submittedName>
        <fullName evidence="2">Uncharacterized protein</fullName>
    </submittedName>
</protein>
<organism evidence="2 3">
    <name type="scientific">Vigna unguiculata</name>
    <name type="common">Cowpea</name>
    <dbReference type="NCBI Taxonomy" id="3917"/>
    <lineage>
        <taxon>Eukaryota</taxon>
        <taxon>Viridiplantae</taxon>
        <taxon>Streptophyta</taxon>
        <taxon>Embryophyta</taxon>
        <taxon>Tracheophyta</taxon>
        <taxon>Spermatophyta</taxon>
        <taxon>Magnoliopsida</taxon>
        <taxon>eudicotyledons</taxon>
        <taxon>Gunneridae</taxon>
        <taxon>Pentapetalae</taxon>
        <taxon>rosids</taxon>
        <taxon>fabids</taxon>
        <taxon>Fabales</taxon>
        <taxon>Fabaceae</taxon>
        <taxon>Papilionoideae</taxon>
        <taxon>50 kb inversion clade</taxon>
        <taxon>NPAAA clade</taxon>
        <taxon>indigoferoid/millettioid clade</taxon>
        <taxon>Phaseoleae</taxon>
        <taxon>Vigna</taxon>
    </lineage>
</organism>
<evidence type="ECO:0000256" key="1">
    <source>
        <dbReference type="SAM" id="MobiDB-lite"/>
    </source>
</evidence>
<feature type="compositionally biased region" description="Polar residues" evidence="1">
    <location>
        <begin position="165"/>
        <end position="177"/>
    </location>
</feature>
<dbReference type="Proteomes" id="UP000501690">
    <property type="component" value="Linkage Group LG3"/>
</dbReference>
<feature type="region of interest" description="Disordered" evidence="1">
    <location>
        <begin position="161"/>
        <end position="193"/>
    </location>
</feature>
<feature type="compositionally biased region" description="Polar residues" evidence="1">
    <location>
        <begin position="43"/>
        <end position="57"/>
    </location>
</feature>
<proteinExistence type="predicted"/>
<evidence type="ECO:0000313" key="2">
    <source>
        <dbReference type="EMBL" id="QCD87403.1"/>
    </source>
</evidence>